<feature type="domain" description="JmjC" evidence="3">
    <location>
        <begin position="126"/>
        <end position="434"/>
    </location>
</feature>
<dbReference type="InterPro" id="IPR003347">
    <property type="entry name" value="JmjC_dom"/>
</dbReference>
<dbReference type="PANTHER" id="PTHR12461:SF100">
    <property type="entry name" value="JMJC DOMAIN-CONTAINING PROTEIN 4"/>
    <property type="match status" value="1"/>
</dbReference>
<organism evidence="4 5">
    <name type="scientific">Edaphochlamys debaryana</name>
    <dbReference type="NCBI Taxonomy" id="47281"/>
    <lineage>
        <taxon>Eukaryota</taxon>
        <taxon>Viridiplantae</taxon>
        <taxon>Chlorophyta</taxon>
        <taxon>core chlorophytes</taxon>
        <taxon>Chlorophyceae</taxon>
        <taxon>CS clade</taxon>
        <taxon>Chlamydomonadales</taxon>
        <taxon>Chlamydomonadales incertae sedis</taxon>
        <taxon>Edaphochlamys</taxon>
    </lineage>
</organism>
<reference evidence="4" key="1">
    <citation type="journal article" date="2020" name="bioRxiv">
        <title>Comparative genomics of Chlamydomonas.</title>
        <authorList>
            <person name="Craig R.J."/>
            <person name="Hasan A.R."/>
            <person name="Ness R.W."/>
            <person name="Keightley P.D."/>
        </authorList>
    </citation>
    <scope>NUCLEOTIDE SEQUENCE</scope>
    <source>
        <strain evidence="4">CCAP 11/70</strain>
    </source>
</reference>
<dbReference type="SUPFAM" id="SSF51197">
    <property type="entry name" value="Clavaminate synthase-like"/>
    <property type="match status" value="1"/>
</dbReference>
<sequence>MAPKGARSSVHAMGVAELDVATLDPETFWSKLVAPRKPALIRGHPTDMAWRASSLWTDDYLIAQAGSAELLVEVRGGPGEGYGKGVKRRMSFAAFVRKLAAGDTGLYLTAQQMPAAHDGHRALMAEPLLSLAAAGDFPAAPCLAGHLVPQSMNLWMGSAPEGSSTGLHHDFHDNLYVLLRGTKRFRLYPPGLHPRMATVGRAARMHPNGRIVYEGQGDVLADGSDAAEVERWRRRSGAEAEVAEAEAAVGRGDKGAAARLAAAEEALEAALEAELSDALEDGLGEGEDDFDALEGGSDGEEEDSEEDEEEEEPAGRSRANGKSGAGKGRANGEGPLLVEDEGSTPPSFCRVPIGDPGVSDAAIARQFPDFPGRSAALEVVVRAGSMLYLPAGWFHEVTSFGPSGGPDSGHLAFNYWFHPPDHLDPSRRGFRRPYTSDFWPAVWRARCAAGLPGGIEPGMGAQEAPDRDGGKAEDEADEEDKPHPHLNSPPPHLPPHGALRHSPGGGTAGQDGDLDPPRRPAAAGSHEGEEEEEGEEDQQGGAGAARGGPGGRQVAISLDSLSEEDRARVLDMLAQAQRQRAAVGAMRAFFEKQMRLQAWQRLRSRLPPGRRHHPVIPVAEEVRRWKPPGVAAAASAAGAASSKGRGKGGGREAGVQGNGPTSKRGPAGAANGAKPGKRQR</sequence>
<name>A0A835XIT4_9CHLO</name>
<dbReference type="AlphaFoldDB" id="A0A835XIT4"/>
<feature type="compositionally biased region" description="Acidic residues" evidence="2">
    <location>
        <begin position="528"/>
        <end position="538"/>
    </location>
</feature>
<feature type="compositionally biased region" description="Low complexity" evidence="2">
    <location>
        <begin position="629"/>
        <end position="643"/>
    </location>
</feature>
<evidence type="ECO:0000313" key="4">
    <source>
        <dbReference type="EMBL" id="KAG2485492.1"/>
    </source>
</evidence>
<feature type="region of interest" description="Disordered" evidence="2">
    <location>
        <begin position="453"/>
        <end position="554"/>
    </location>
</feature>
<dbReference type="PROSITE" id="PS51184">
    <property type="entry name" value="JMJC"/>
    <property type="match status" value="1"/>
</dbReference>
<protein>
    <recommendedName>
        <fullName evidence="3">JmjC domain-containing protein</fullName>
    </recommendedName>
</protein>
<evidence type="ECO:0000313" key="5">
    <source>
        <dbReference type="Proteomes" id="UP000612055"/>
    </source>
</evidence>
<gene>
    <name evidence="4" type="ORF">HYH03_015766</name>
</gene>
<evidence type="ECO:0000256" key="2">
    <source>
        <dbReference type="SAM" id="MobiDB-lite"/>
    </source>
</evidence>
<dbReference type="Proteomes" id="UP000612055">
    <property type="component" value="Unassembled WGS sequence"/>
</dbReference>
<comment type="caution">
    <text evidence="4">The sequence shown here is derived from an EMBL/GenBank/DDBJ whole genome shotgun (WGS) entry which is preliminary data.</text>
</comment>
<dbReference type="OrthoDB" id="415358at2759"/>
<dbReference type="EMBL" id="JAEHOE010000128">
    <property type="protein sequence ID" value="KAG2485492.1"/>
    <property type="molecule type" value="Genomic_DNA"/>
</dbReference>
<dbReference type="PANTHER" id="PTHR12461">
    <property type="entry name" value="HYPOXIA-INDUCIBLE FACTOR 1 ALPHA INHIBITOR-RELATED"/>
    <property type="match status" value="1"/>
</dbReference>
<dbReference type="InterPro" id="IPR041667">
    <property type="entry name" value="Cupin_8"/>
</dbReference>
<keyword evidence="5" id="KW-1185">Reference proteome</keyword>
<feature type="compositionally biased region" description="Acidic residues" evidence="2">
    <location>
        <begin position="281"/>
        <end position="312"/>
    </location>
</feature>
<dbReference type="Pfam" id="PF13621">
    <property type="entry name" value="Cupin_8"/>
    <property type="match status" value="1"/>
</dbReference>
<feature type="compositionally biased region" description="Gly residues" evidence="2">
    <location>
        <begin position="540"/>
        <end position="551"/>
    </location>
</feature>
<feature type="region of interest" description="Disordered" evidence="2">
    <location>
        <begin position="624"/>
        <end position="680"/>
    </location>
</feature>
<accession>A0A835XIT4</accession>
<proteinExistence type="inferred from homology"/>
<feature type="compositionally biased region" description="Low complexity" evidence="2">
    <location>
        <begin position="665"/>
        <end position="674"/>
    </location>
</feature>
<dbReference type="Gene3D" id="2.60.120.10">
    <property type="entry name" value="Jelly Rolls"/>
    <property type="match status" value="2"/>
</dbReference>
<dbReference type="InterPro" id="IPR014710">
    <property type="entry name" value="RmlC-like_jellyroll"/>
</dbReference>
<evidence type="ECO:0000259" key="3">
    <source>
        <dbReference type="PROSITE" id="PS51184"/>
    </source>
</evidence>
<comment type="similarity">
    <text evidence="1">Belongs to the JARID1 histone demethylase family.</text>
</comment>
<feature type="compositionally biased region" description="Basic and acidic residues" evidence="2">
    <location>
        <begin position="464"/>
        <end position="473"/>
    </location>
</feature>
<feature type="region of interest" description="Disordered" evidence="2">
    <location>
        <begin position="281"/>
        <end position="346"/>
    </location>
</feature>
<evidence type="ECO:0000256" key="1">
    <source>
        <dbReference type="ARBA" id="ARBA00006801"/>
    </source>
</evidence>